<feature type="domain" description="NolW-like" evidence="8">
    <location>
        <begin position="659"/>
        <end position="749"/>
    </location>
</feature>
<dbReference type="Pfam" id="PF03958">
    <property type="entry name" value="Secretin_N"/>
    <property type="match status" value="3"/>
</dbReference>
<evidence type="ECO:0000259" key="8">
    <source>
        <dbReference type="Pfam" id="PF03958"/>
    </source>
</evidence>
<keyword evidence="2" id="KW-0732">Signal</keyword>
<protein>
    <recommendedName>
        <fullName evidence="11">NolW-like domain-containing protein</fullName>
    </recommendedName>
</protein>
<evidence type="ECO:0000256" key="1">
    <source>
        <dbReference type="ARBA" id="ARBA00004370"/>
    </source>
</evidence>
<feature type="compositionally biased region" description="Gly residues" evidence="6">
    <location>
        <begin position="970"/>
        <end position="986"/>
    </location>
</feature>
<comment type="subcellular location">
    <subcellularLocation>
        <location evidence="5">Cell outer membrane</location>
    </subcellularLocation>
    <subcellularLocation>
        <location evidence="1">Membrane</location>
    </subcellularLocation>
</comment>
<dbReference type="InterPro" id="IPR038591">
    <property type="entry name" value="NolW-like_sf"/>
</dbReference>
<dbReference type="InterPro" id="IPR050810">
    <property type="entry name" value="Bact_Secretion_Sys_Channel"/>
</dbReference>
<feature type="compositionally biased region" description="Pro residues" evidence="6">
    <location>
        <begin position="573"/>
        <end position="586"/>
    </location>
</feature>
<reference evidence="9 10" key="1">
    <citation type="submission" date="2021-04" db="EMBL/GenBank/DDBJ databases">
        <authorList>
            <person name="Ivanova A."/>
        </authorList>
    </citation>
    <scope>NUCLEOTIDE SEQUENCE [LARGE SCALE GENOMIC DNA]</scope>
    <source>
        <strain evidence="9 10">G18</strain>
    </source>
</reference>
<comment type="similarity">
    <text evidence="4">Belongs to the bacterial secretin family.</text>
</comment>
<dbReference type="EMBL" id="JAGKQQ010000001">
    <property type="protein sequence ID" value="MBP3959466.1"/>
    <property type="molecule type" value="Genomic_DNA"/>
</dbReference>
<feature type="region of interest" description="Disordered" evidence="6">
    <location>
        <begin position="1063"/>
        <end position="1082"/>
    </location>
</feature>
<evidence type="ECO:0000313" key="10">
    <source>
        <dbReference type="Proteomes" id="UP000676565"/>
    </source>
</evidence>
<dbReference type="Proteomes" id="UP000676565">
    <property type="component" value="Unassembled WGS sequence"/>
</dbReference>
<feature type="compositionally biased region" description="Pro residues" evidence="6">
    <location>
        <begin position="2168"/>
        <end position="2177"/>
    </location>
</feature>
<feature type="region of interest" description="Disordered" evidence="6">
    <location>
        <begin position="550"/>
        <end position="597"/>
    </location>
</feature>
<proteinExistence type="inferred from homology"/>
<name>A0ABS5C0G7_9BACT</name>
<feature type="domain" description="Type II/III secretion system secretin-like" evidence="7">
    <location>
        <begin position="1757"/>
        <end position="1921"/>
    </location>
</feature>
<dbReference type="PANTHER" id="PTHR30332:SF24">
    <property type="entry name" value="SECRETIN GSPD-RELATED"/>
    <property type="match status" value="1"/>
</dbReference>
<evidence type="ECO:0008006" key="11">
    <source>
        <dbReference type="Google" id="ProtNLM"/>
    </source>
</evidence>
<feature type="compositionally biased region" description="Polar residues" evidence="6">
    <location>
        <begin position="2197"/>
        <end position="2210"/>
    </location>
</feature>
<dbReference type="PRINTS" id="PR00811">
    <property type="entry name" value="BCTERIALGSPD"/>
</dbReference>
<keyword evidence="3" id="KW-0472">Membrane</keyword>
<feature type="compositionally biased region" description="Low complexity" evidence="6">
    <location>
        <begin position="1067"/>
        <end position="1082"/>
    </location>
</feature>
<sequence length="2210" mass="228900">MGQRRGSRLRAVPFWKLLKLRKWLPGVLAAAAGLTGPIDRALAQPATMPVPGMPGAVAPVAPATPAAAPAKMVSINFEKAGWDEVLDWYSKETGLTLITTVKPTGTVAIKPGKDRKFTIGEVTDLINEAMMQQKFILIRRHMTFFIQPSDEKIDPTLLPRVTLGELPERGRTEIVQVVVPVEGMVVEDAVEELKKMLTPFGTMFPLIKPNALLIQDTVGNIARIQKTLDDIVDKNKGADSLNHVCEYRRPQEIAETLKTLMAGNDVKVDITGAQAMQPGFDPRWGQGGGGFDPRWGQGGGGDPRRAPGGGNAAPATGGGRVKTVQIAVDARRNAILVTAPQDKIGLAKKIIEEQDRPLFPGQEKLKAADPVMRTYTVSAGAAAELAKNIGTKFPWVQAVALPAQNQILVSAAPLDQKEVAAYLGLDQPGGTAQETVFIALNALDPGEAAAQLVKLFPTTLAGGPSIEPQKTGVTPGILIKGTAAQIAEAKNVLKLLGETGLDTNPSSPTILPNSRTISLGGGANAAVVAELLGRAMEGMGKKVIINDPLNPKPPVLKPPTGAFPQPGLQSPPSLQPAPVLPAPAKPPTLGTRDQLPGRDFLIAAQISDPERKEDKPITITVAGGKLIIQSDDTKALEVLAQLARYVTTEGAKVDENLFKVIRLKSVAAEDAARELTEIFNGPQQQQQGGGRGGLGGGLNPLALLGLGGGGAPAAPAPGRIRVVAERSSNSVIVVKASPLDVVMIEKLLEGAIDGGPNDSAVVMKTYILPLKNADAAEVATRIRELYRSAMSPTGGGQVGALPVFNPFAAAALGGGGGQQQQQRPPALSLSVDDRSNSLLLVCAEPLYQDIRELALHLDNATISTTETVKLVQLKGIDPNVVQQAINAMQGRDTRQQQGNRGGFGQGGQGGGGLGGGQGGFGGGQGGFGGGQGGFGGGGFGGGGLGGGGGIGGGGNRGGGGGIGGGGMGGGGNRGGGGGGATRGGGRQASLGTEGPLNFDYRGKDAPSAVSKIYDPMVDAPDFGYNRPAPPKPLNDVVQIGARQPEPIVPGGALPTTMAPPVAPPGYPGAQPGPGAASGGDAAPRGTITAIPITGFDSIVLRSQDAKDLEIVLQLIELLQRQAKEVQPKIEIVQLEHADCNYIADTFNALLTRVQIGQNGNYVPAARTGVSAPGGGFGNQGATGAAGSQNVGALALPRFNAILLVAPEARFDDVKKELKRLDQPTGAPFKAFQLKNASAQIVATQLQNFWNSRYPGESLQRNQFRVTFDILSNTVYVQGSNGDLKDAEELLRLMDTSVSKAVNDMRVFRLKNALSDELGQVLSQALTANVLDPRPQQTFTSPLAQTAGGQAIFGGGQLTGLGGQIGGQQGGQIGGQQLGQQGQQGQIGGQQGGLNGALQVAQINALVPTIGTGSAGGIHTKTTAIRFYSAKDGKTYETGFLSDVHIVSNARINALIVAAPAETMKMIEQLVENLDTVAAARSYVNVFQLSKGADATLTANLIAQLFTGQGRQATTGIGQQGGLGGTTQSRPLLILQGNPSDGASLIDLRLSVDDRTNSLIVAGSLNDLDTIRAIVARLEGAETQSRSNEVVKLRNAAAADVATAVQTFFTNSLQVYTTNFTSAYQQLQRNVVVIAEPVSNTVLISATPQYFAEIKRIIDKIDSQPPQVVIQVTIAEVQLNNTEEAGVELGLQTPVLFNRGTGLNFNNTSALPNVTVSESTVGFQGLGNLGVGRTSPTQGVGGFVFSASSDTFSLLVRALKAQGRVDVLSRPQVQVADNQTGYMNVGQKFPVATGSTITNGLAQQGINYIDIGITLQVTPRVNPDGKVLMRVEPTVSSVQPGAVSVGGIQAAVFNQQTVQTTVLASDGETIVLGGLISKLENRTETGIPYMKDIPYVGALFRYRQHTIQRREILVIMTPHIVRSEYDQARILAEESAKLKWCLPEVGAMHGHGMEVMGPASQGARPVPVGAPQLGGQAPVPGPSYIGTFNPIPLDGVPAYQPGAAQGMLQPGTPQPAYIPPSAQPGAAQSNNVMPPSGATILPMMPTQPVQPMVPMPGQPVGSQPVPGAVTLPPLPGATGAAPQLWPNQPAAGVMPVSATQPAFAPTSSTQSGFVPPAPTAPGYTQPAAPVGYVMQPAPGTPAAVQPLPGVPAAPSTAGRGFNMVGGSPNPGPAAPVQPQPAAGKDTPPADKKPIPKTTEGTQWNTGNNIFR</sequence>
<organism evidence="9 10">
    <name type="scientific">Gemmata palustris</name>
    <dbReference type="NCBI Taxonomy" id="2822762"/>
    <lineage>
        <taxon>Bacteria</taxon>
        <taxon>Pseudomonadati</taxon>
        <taxon>Planctomycetota</taxon>
        <taxon>Planctomycetia</taxon>
        <taxon>Gemmatales</taxon>
        <taxon>Gemmataceae</taxon>
        <taxon>Gemmata</taxon>
    </lineage>
</organism>
<evidence type="ECO:0000256" key="3">
    <source>
        <dbReference type="ARBA" id="ARBA00023136"/>
    </source>
</evidence>
<dbReference type="RefSeq" id="WP_210660125.1">
    <property type="nucleotide sequence ID" value="NZ_JAGKQQ010000001.1"/>
</dbReference>
<evidence type="ECO:0000256" key="4">
    <source>
        <dbReference type="RuleBase" id="RU004003"/>
    </source>
</evidence>
<evidence type="ECO:0000256" key="2">
    <source>
        <dbReference type="ARBA" id="ARBA00022729"/>
    </source>
</evidence>
<accession>A0ABS5C0G7</accession>
<dbReference type="InterPro" id="IPR004846">
    <property type="entry name" value="T2SS/T3SS_dom"/>
</dbReference>
<dbReference type="Pfam" id="PF00263">
    <property type="entry name" value="Secretin"/>
    <property type="match status" value="1"/>
</dbReference>
<comment type="caution">
    <text evidence="9">The sequence shown here is derived from an EMBL/GenBank/DDBJ whole genome shotgun (WGS) entry which is preliminary data.</text>
</comment>
<evidence type="ECO:0000313" key="9">
    <source>
        <dbReference type="EMBL" id="MBP3959466.1"/>
    </source>
</evidence>
<feature type="compositionally biased region" description="Gly residues" evidence="6">
    <location>
        <begin position="899"/>
        <end position="929"/>
    </location>
</feature>
<keyword evidence="10" id="KW-1185">Reference proteome</keyword>
<dbReference type="PANTHER" id="PTHR30332">
    <property type="entry name" value="PROBABLE GENERAL SECRETION PATHWAY PROTEIN D"/>
    <property type="match status" value="1"/>
</dbReference>
<dbReference type="InterPro" id="IPR005644">
    <property type="entry name" value="NolW-like"/>
</dbReference>
<gene>
    <name evidence="9" type="ORF">J8F10_29835</name>
</gene>
<dbReference type="Gene3D" id="3.30.1370.120">
    <property type="match status" value="9"/>
</dbReference>
<feature type="region of interest" description="Disordered" evidence="6">
    <location>
        <begin position="970"/>
        <end position="1001"/>
    </location>
</feature>
<feature type="region of interest" description="Disordered" evidence="6">
    <location>
        <begin position="890"/>
        <end position="929"/>
    </location>
</feature>
<evidence type="ECO:0000256" key="6">
    <source>
        <dbReference type="SAM" id="MobiDB-lite"/>
    </source>
</evidence>
<dbReference type="InterPro" id="IPR001775">
    <property type="entry name" value="GspD/PilQ"/>
</dbReference>
<evidence type="ECO:0000259" key="7">
    <source>
        <dbReference type="Pfam" id="PF00263"/>
    </source>
</evidence>
<feature type="region of interest" description="Disordered" evidence="6">
    <location>
        <begin position="285"/>
        <end position="318"/>
    </location>
</feature>
<feature type="domain" description="NolW-like" evidence="8">
    <location>
        <begin position="1588"/>
        <end position="1666"/>
    </location>
</feature>
<feature type="region of interest" description="Disordered" evidence="6">
    <location>
        <begin position="2150"/>
        <end position="2210"/>
    </location>
</feature>
<feature type="domain" description="NolW-like" evidence="8">
    <location>
        <begin position="247"/>
        <end position="357"/>
    </location>
</feature>
<keyword evidence="5" id="KW-0813">Transport</keyword>
<evidence type="ECO:0000256" key="5">
    <source>
        <dbReference type="RuleBase" id="RU004004"/>
    </source>
</evidence>